<dbReference type="EMBL" id="AILX01000005">
    <property type="protein sequence ID" value="EJF86381.1"/>
    <property type="molecule type" value="Genomic_DNA"/>
</dbReference>
<evidence type="ECO:0000259" key="4">
    <source>
        <dbReference type="Pfam" id="PF02826"/>
    </source>
</evidence>
<evidence type="ECO:0000256" key="3">
    <source>
        <dbReference type="ARBA" id="ARBA00023027"/>
    </source>
</evidence>
<dbReference type="GO" id="GO:0051287">
    <property type="term" value="F:NAD binding"/>
    <property type="evidence" value="ECO:0007669"/>
    <property type="project" value="InterPro"/>
</dbReference>
<evidence type="ECO:0000313" key="5">
    <source>
        <dbReference type="EMBL" id="EJF86381.1"/>
    </source>
</evidence>
<comment type="caution">
    <text evidence="5">The sequence shown here is derived from an EMBL/GenBank/DDBJ whole genome shotgun (WGS) entry which is preliminary data.</text>
</comment>
<dbReference type="Gene3D" id="3.40.50.720">
    <property type="entry name" value="NAD(P)-binding Rossmann-like Domain"/>
    <property type="match status" value="2"/>
</dbReference>
<dbReference type="GO" id="GO:0016491">
    <property type="term" value="F:oxidoreductase activity"/>
    <property type="evidence" value="ECO:0007669"/>
    <property type="project" value="UniProtKB-KW"/>
</dbReference>
<dbReference type="SUPFAM" id="SSF51735">
    <property type="entry name" value="NAD(P)-binding Rossmann-fold domains"/>
    <property type="match status" value="1"/>
</dbReference>
<dbReference type="PATRIC" id="fig|1094564.3.peg.363"/>
<dbReference type="PANTHER" id="PTHR42789:SF1">
    <property type="entry name" value="D-ISOMER SPECIFIC 2-HYDROXYACID DEHYDROGENASE FAMILY PROTEIN (AFU_ORTHOLOGUE AFUA_6G10090)"/>
    <property type="match status" value="1"/>
</dbReference>
<dbReference type="STRING" id="1094564.MCW_00277"/>
<dbReference type="Pfam" id="PF02826">
    <property type="entry name" value="2-Hacid_dh_C"/>
    <property type="match status" value="1"/>
</dbReference>
<dbReference type="InterPro" id="IPR050857">
    <property type="entry name" value="D-2-hydroxyacid_DH"/>
</dbReference>
<reference evidence="5 6" key="1">
    <citation type="submission" date="2012-03" db="EMBL/GenBank/DDBJ databases">
        <title>The Genome Sequence of Bartonella washoensis 085-0475.</title>
        <authorList>
            <consortium name="The Broad Institute Genome Sequencing Platform"/>
            <consortium name="The Broad Institute Genome Sequencing Center for Infectious Disease"/>
            <person name="Feldgarden M."/>
            <person name="Kirby J."/>
            <person name="Kosoy M."/>
            <person name="Birtles R."/>
            <person name="Probert W.S."/>
            <person name="Chiaraviglio L."/>
            <person name="Young S.K."/>
            <person name="Zeng Q."/>
            <person name="Gargeya S."/>
            <person name="Fitzgerald M."/>
            <person name="Haas B."/>
            <person name="Abouelleil A."/>
            <person name="Alvarado L."/>
            <person name="Arachchi H.M."/>
            <person name="Berlin A."/>
            <person name="Chapman S.B."/>
            <person name="Gearin G."/>
            <person name="Goldberg J."/>
            <person name="Griggs A."/>
            <person name="Gujja S."/>
            <person name="Hansen M."/>
            <person name="Heiman D."/>
            <person name="Howarth C."/>
            <person name="Larimer J."/>
            <person name="Lui A."/>
            <person name="MacDonald P.J.P."/>
            <person name="McCowen C."/>
            <person name="Montmayeur A."/>
            <person name="Murphy C."/>
            <person name="Neiman D."/>
            <person name="Pearson M."/>
            <person name="Priest M."/>
            <person name="Roberts A."/>
            <person name="Saif S."/>
            <person name="Shea T."/>
            <person name="Sisk P."/>
            <person name="Stolte C."/>
            <person name="Sykes S."/>
            <person name="Wortman J."/>
            <person name="Nusbaum C."/>
            <person name="Birren B."/>
        </authorList>
    </citation>
    <scope>NUCLEOTIDE SEQUENCE [LARGE SCALE GENOMIC DNA]</scope>
    <source>
        <strain evidence="5 6">085-0475</strain>
    </source>
</reference>
<evidence type="ECO:0000256" key="2">
    <source>
        <dbReference type="ARBA" id="ARBA00023002"/>
    </source>
</evidence>
<dbReference type="HOGENOM" id="CLU_019796_6_4_5"/>
<evidence type="ECO:0000256" key="1">
    <source>
        <dbReference type="ARBA" id="ARBA00005854"/>
    </source>
</evidence>
<proteinExistence type="inferred from homology"/>
<dbReference type="Proteomes" id="UP000002646">
    <property type="component" value="Unassembled WGS sequence"/>
</dbReference>
<keyword evidence="3" id="KW-0520">NAD</keyword>
<accession>J0QL87</accession>
<dbReference type="InterPro" id="IPR036291">
    <property type="entry name" value="NAD(P)-bd_dom_sf"/>
</dbReference>
<protein>
    <recommendedName>
        <fullName evidence="4">D-isomer specific 2-hydroxyacid dehydrogenase NAD-binding domain-containing protein</fullName>
    </recommendedName>
</protein>
<dbReference type="InterPro" id="IPR006140">
    <property type="entry name" value="D-isomer_DH_NAD-bd"/>
</dbReference>
<name>J0QL87_9HYPH</name>
<dbReference type="AlphaFoldDB" id="J0QL87"/>
<feature type="domain" description="D-isomer specific 2-hydroxyacid dehydrogenase NAD-binding" evidence="4">
    <location>
        <begin position="1"/>
        <end position="61"/>
    </location>
</feature>
<gene>
    <name evidence="5" type="ORF">MCW_00277</name>
</gene>
<sequence>MKPHAIFVNTARSALVEKGAIEKILSLENSTYFALDVYDSEPVYESKLLQSDRVLCTPHLGYVTGESFENYIEKACQNIASFMKSA</sequence>
<dbReference type="PANTHER" id="PTHR42789">
    <property type="entry name" value="D-ISOMER SPECIFIC 2-HYDROXYACID DEHYDROGENASE FAMILY PROTEIN (AFU_ORTHOLOGUE AFUA_6G10090)"/>
    <property type="match status" value="1"/>
</dbReference>
<comment type="similarity">
    <text evidence="1">Belongs to the D-isomer specific 2-hydroxyacid dehydrogenase family.</text>
</comment>
<evidence type="ECO:0000313" key="6">
    <source>
        <dbReference type="Proteomes" id="UP000002646"/>
    </source>
</evidence>
<keyword evidence="2" id="KW-0560">Oxidoreductase</keyword>
<organism evidence="5 6">
    <name type="scientific">Cardidatus Bartonella washoeensis 085-0475</name>
    <dbReference type="NCBI Taxonomy" id="1094564"/>
    <lineage>
        <taxon>Bacteria</taxon>
        <taxon>Pseudomonadati</taxon>
        <taxon>Pseudomonadota</taxon>
        <taxon>Alphaproteobacteria</taxon>
        <taxon>Hyphomicrobiales</taxon>
        <taxon>Bartonellaceae</taxon>
        <taxon>Bartonella</taxon>
    </lineage>
</organism>